<sequence>MDGNMDYSSEGARFNRPNDKELVCYRAGPTWNEGRWAAHPQLPLSVGRVTPAPRHVNAIYTTVVRRHSDQLQPKSPNVSGSKQGKAMAMNSSRFENASSHARSNNGLYPYPPSINKLPMGMAAPHWSPVASRIIGWNYGNVSDIHVFPRDNERNGVRMIEAGPGAINNNQKRAIPAVSSVTGLPVVARGPQPSLVEPTRFKENNYMRLRCCRRPKMRHLGNETWFQGTVHTKRVISPPPSPKRGSCETSRKQGEIIKKKESNPSAKTSKFLNAFMNLFK</sequence>
<name>Q4DS42_TRYCC</name>
<dbReference type="EMBL" id="AAHK01000218">
    <property type="protein sequence ID" value="EAN95351.1"/>
    <property type="molecule type" value="Genomic_DNA"/>
</dbReference>
<reference evidence="2 3" key="1">
    <citation type="journal article" date="2005" name="Science">
        <title>The genome sequence of Trypanosoma cruzi, etiologic agent of Chagas disease.</title>
        <authorList>
            <person name="El-Sayed N.M."/>
            <person name="Myler P.J."/>
            <person name="Bartholomeu D.C."/>
            <person name="Nilsson D."/>
            <person name="Aggarwal G."/>
            <person name="Tran A.N."/>
            <person name="Ghedin E."/>
            <person name="Worthey E.A."/>
            <person name="Delcher A.L."/>
            <person name="Blandin G."/>
            <person name="Westenberger S.J."/>
            <person name="Caler E."/>
            <person name="Cerqueira G.C."/>
            <person name="Branche C."/>
            <person name="Haas B."/>
            <person name="Anupama A."/>
            <person name="Arner E."/>
            <person name="Aslund L."/>
            <person name="Attipoe P."/>
            <person name="Bontempi E."/>
            <person name="Bringaud F."/>
            <person name="Burton P."/>
            <person name="Cadag E."/>
            <person name="Campbell D.A."/>
            <person name="Carrington M."/>
            <person name="Crabtree J."/>
            <person name="Darban H."/>
            <person name="da Silveira J.F."/>
            <person name="de Jong P."/>
            <person name="Edwards K."/>
            <person name="Englund P.T."/>
            <person name="Fazelina G."/>
            <person name="Feldblyum T."/>
            <person name="Ferella M."/>
            <person name="Frasch A.C."/>
            <person name="Gull K."/>
            <person name="Horn D."/>
            <person name="Hou L."/>
            <person name="Huang Y."/>
            <person name="Kindlund E."/>
            <person name="Klingbeil M."/>
            <person name="Kluge S."/>
            <person name="Koo H."/>
            <person name="Lacerda D."/>
            <person name="Levin M.J."/>
            <person name="Lorenzi H."/>
            <person name="Louie T."/>
            <person name="Machado C.R."/>
            <person name="McCulloch R."/>
            <person name="McKenna A."/>
            <person name="Mizuno Y."/>
            <person name="Mottram J.C."/>
            <person name="Nelson S."/>
            <person name="Ochaya S."/>
            <person name="Osoegawa K."/>
            <person name="Pai G."/>
            <person name="Parsons M."/>
            <person name="Pentony M."/>
            <person name="Pettersson U."/>
            <person name="Pop M."/>
            <person name="Ramirez J.L."/>
            <person name="Rinta J."/>
            <person name="Robertson L."/>
            <person name="Salzberg S.L."/>
            <person name="Sanchez D.O."/>
            <person name="Seyler A."/>
            <person name="Sharma R."/>
            <person name="Shetty J."/>
            <person name="Simpson A.J."/>
            <person name="Sisk E."/>
            <person name="Tammi M.T."/>
            <person name="Tarleton R."/>
            <person name="Teixeira S."/>
            <person name="Van Aken S."/>
            <person name="Vogt C."/>
            <person name="Ward P.N."/>
            <person name="Wickstead B."/>
            <person name="Wortman J."/>
            <person name="White O."/>
            <person name="Fraser C.M."/>
            <person name="Stuart K.D."/>
            <person name="Andersson B."/>
        </authorList>
    </citation>
    <scope>NUCLEOTIDE SEQUENCE [LARGE SCALE GENOMIC DNA]</scope>
    <source>
        <strain evidence="2 3">CL Brener</strain>
    </source>
</reference>
<organism evidence="2 3">
    <name type="scientific">Trypanosoma cruzi (strain CL Brener)</name>
    <dbReference type="NCBI Taxonomy" id="353153"/>
    <lineage>
        <taxon>Eukaryota</taxon>
        <taxon>Discoba</taxon>
        <taxon>Euglenozoa</taxon>
        <taxon>Kinetoplastea</taxon>
        <taxon>Metakinetoplastina</taxon>
        <taxon>Trypanosomatida</taxon>
        <taxon>Trypanosomatidae</taxon>
        <taxon>Trypanosoma</taxon>
        <taxon>Schizotrypanum</taxon>
    </lineage>
</organism>
<feature type="compositionally biased region" description="Polar residues" evidence="1">
    <location>
        <begin position="70"/>
        <end position="82"/>
    </location>
</feature>
<accession>Q4DS42</accession>
<dbReference type="AlphaFoldDB" id="Q4DS42"/>
<feature type="compositionally biased region" description="Basic and acidic residues" evidence="1">
    <location>
        <begin position="244"/>
        <end position="261"/>
    </location>
</feature>
<feature type="region of interest" description="Disordered" evidence="1">
    <location>
        <begin position="67"/>
        <end position="88"/>
    </location>
</feature>
<feature type="region of interest" description="Disordered" evidence="1">
    <location>
        <begin position="236"/>
        <end position="263"/>
    </location>
</feature>
<comment type="caution">
    <text evidence="2">The sequence shown here is derived from an EMBL/GenBank/DDBJ whole genome shotgun (WGS) entry which is preliminary data.</text>
</comment>
<dbReference type="GeneID" id="3549194"/>
<dbReference type="PaxDb" id="353153-Q4DS42"/>
<gene>
    <name evidence="2" type="ORF">Tc00.1047053506475.105</name>
</gene>
<evidence type="ECO:0000313" key="3">
    <source>
        <dbReference type="Proteomes" id="UP000002296"/>
    </source>
</evidence>
<dbReference type="KEGG" id="tcr:506475.105"/>
<dbReference type="InParanoid" id="Q4DS42"/>
<evidence type="ECO:0000313" key="2">
    <source>
        <dbReference type="EMBL" id="EAN95351.1"/>
    </source>
</evidence>
<dbReference type="RefSeq" id="XP_817202.1">
    <property type="nucleotide sequence ID" value="XM_812109.1"/>
</dbReference>
<proteinExistence type="predicted"/>
<dbReference type="Proteomes" id="UP000002296">
    <property type="component" value="Unassembled WGS sequence"/>
</dbReference>
<keyword evidence="3" id="KW-1185">Reference proteome</keyword>
<protein>
    <submittedName>
        <fullName evidence="2">Uncharacterized protein</fullName>
    </submittedName>
</protein>
<evidence type="ECO:0000256" key="1">
    <source>
        <dbReference type="SAM" id="MobiDB-lite"/>
    </source>
</evidence>